<proteinExistence type="predicted"/>
<protein>
    <submittedName>
        <fullName evidence="2">Uncharacterized protein</fullName>
    </submittedName>
</protein>
<name>A0A0D6MKG9_9PROT</name>
<feature type="chain" id="PRO_5002307915" evidence="1">
    <location>
        <begin position="22"/>
        <end position="381"/>
    </location>
</feature>
<dbReference type="PANTHER" id="PTHR47197:SF3">
    <property type="entry name" value="DIHYDRO-HEME D1 DEHYDROGENASE"/>
    <property type="match status" value="1"/>
</dbReference>
<dbReference type="SUPFAM" id="SSF50974">
    <property type="entry name" value="Nitrous oxide reductase, N-terminal domain"/>
    <property type="match status" value="1"/>
</dbReference>
<comment type="caution">
    <text evidence="2">The sequence shown here is derived from an EMBL/GenBank/DDBJ whole genome shotgun (WGS) entry which is preliminary data.</text>
</comment>
<dbReference type="InterPro" id="IPR051200">
    <property type="entry name" value="Host-pathogen_enzymatic-act"/>
</dbReference>
<dbReference type="EMBL" id="BALE01000012">
    <property type="protein sequence ID" value="GAN53945.1"/>
    <property type="molecule type" value="Genomic_DNA"/>
</dbReference>
<dbReference type="InterPro" id="IPR011045">
    <property type="entry name" value="N2O_reductase_N"/>
</dbReference>
<evidence type="ECO:0000313" key="3">
    <source>
        <dbReference type="Proteomes" id="UP000032679"/>
    </source>
</evidence>
<keyword evidence="1" id="KW-0732">Signal</keyword>
<dbReference type="Proteomes" id="UP000032679">
    <property type="component" value="Unassembled WGS sequence"/>
</dbReference>
<dbReference type="PANTHER" id="PTHR47197">
    <property type="entry name" value="PROTEIN NIRF"/>
    <property type="match status" value="1"/>
</dbReference>
<reference evidence="2 3" key="1">
    <citation type="submission" date="2012-10" db="EMBL/GenBank/DDBJ databases">
        <title>Genome sequencing of Tanticharoenia sakaeratensis NBRC 103193.</title>
        <authorList>
            <person name="Azuma Y."/>
            <person name="Hadano H."/>
            <person name="Hirakawa H."/>
            <person name="Matsushita K."/>
        </authorList>
    </citation>
    <scope>NUCLEOTIDE SEQUENCE [LARGE SCALE GENOMIC DNA]</scope>
    <source>
        <strain evidence="2 3">NBRC 103193</strain>
    </source>
</reference>
<accession>A0A0D6MKG9</accession>
<dbReference type="AlphaFoldDB" id="A0A0D6MKG9"/>
<sequence length="381" mass="39569">MRLRFAAALFLSMGAGASGYAQTVISANDAHSILVGGKQVLPTPLVPDSVSTLAQGSDGLWHVRDSIAAHASVIGPPTAIGMTSDGKTVFVASASTADPVNNTIAPDDRISVIDVSGGKPVLVQTIAAVPGATTLRLTPDGHHLLVAGGKSGALAWFRFDGRTLSQRKIIQLPGKPGFPGGLAILPDGKTAMVSLWQANVLYRLMISGDTIRVDPKPLPLGPGPWTIRLTPDARYAAINILGHGEGLPGEIAMLDLSTYPWRVVQRVPVPNAPEGMDIAPDGSALAVVSQNGSAMPPASPRYNARGIVTVFTLHDGHLTQAAQAPGPLWPQGLIFAPDGRSILAQGVMDHALRTLSWDGKTLSVKGDAALPGGGADLERQR</sequence>
<dbReference type="OrthoDB" id="916694at2"/>
<dbReference type="Gene3D" id="2.130.10.10">
    <property type="entry name" value="YVTN repeat-like/Quinoprotein amine dehydrogenase"/>
    <property type="match status" value="1"/>
</dbReference>
<feature type="signal peptide" evidence="1">
    <location>
        <begin position="1"/>
        <end position="21"/>
    </location>
</feature>
<dbReference type="RefSeq" id="WP_048848341.1">
    <property type="nucleotide sequence ID" value="NZ_BALE01000012.1"/>
</dbReference>
<keyword evidence="3" id="KW-1185">Reference proteome</keyword>
<organism evidence="2 3">
    <name type="scientific">Tanticharoenia sakaeratensis NBRC 103193</name>
    <dbReference type="NCBI Taxonomy" id="1231623"/>
    <lineage>
        <taxon>Bacteria</taxon>
        <taxon>Pseudomonadati</taxon>
        <taxon>Pseudomonadota</taxon>
        <taxon>Alphaproteobacteria</taxon>
        <taxon>Acetobacterales</taxon>
        <taxon>Acetobacteraceae</taxon>
        <taxon>Tanticharoenia</taxon>
    </lineage>
</organism>
<dbReference type="InterPro" id="IPR015943">
    <property type="entry name" value="WD40/YVTN_repeat-like_dom_sf"/>
</dbReference>
<dbReference type="STRING" id="1231623.Tasa_012_121"/>
<gene>
    <name evidence="2" type="ORF">Tasa_012_121</name>
</gene>
<evidence type="ECO:0000256" key="1">
    <source>
        <dbReference type="SAM" id="SignalP"/>
    </source>
</evidence>
<evidence type="ECO:0000313" key="2">
    <source>
        <dbReference type="EMBL" id="GAN53945.1"/>
    </source>
</evidence>